<dbReference type="PRINTS" id="PR00502">
    <property type="entry name" value="NUDIXFAMILY"/>
</dbReference>
<dbReference type="InterPro" id="IPR020084">
    <property type="entry name" value="NUDIX_hydrolase_CS"/>
</dbReference>
<dbReference type="EMBL" id="PSYR01000002">
    <property type="protein sequence ID" value="RCN56565.1"/>
    <property type="molecule type" value="Genomic_DNA"/>
</dbReference>
<dbReference type="PANTHER" id="PTHR43736">
    <property type="entry name" value="ADP-RIBOSE PYROPHOSPHATASE"/>
    <property type="match status" value="1"/>
</dbReference>
<evidence type="ECO:0000313" key="5">
    <source>
        <dbReference type="Proteomes" id="UP000253250"/>
    </source>
</evidence>
<dbReference type="Pfam" id="PF00293">
    <property type="entry name" value="NUDIX"/>
    <property type="match status" value="1"/>
</dbReference>
<keyword evidence="2 3" id="KW-0378">Hydrolase</keyword>
<comment type="caution">
    <text evidence="4">The sequence shown here is derived from an EMBL/GenBank/DDBJ whole genome shotgun (WGS) entry which is preliminary data.</text>
</comment>
<dbReference type="RefSeq" id="WP_065968626.1">
    <property type="nucleotide sequence ID" value="NZ_CP080624.1"/>
</dbReference>
<dbReference type="GO" id="GO:0016787">
    <property type="term" value="F:hydrolase activity"/>
    <property type="evidence" value="ECO:0007669"/>
    <property type="project" value="UniProtKB-KW"/>
</dbReference>
<keyword evidence="5" id="KW-1185">Reference proteome</keyword>
<proteinExistence type="inferred from homology"/>
<name>A0A1C2G505_9GAMM</name>
<accession>A0A1C2G505</accession>
<evidence type="ECO:0000313" key="4">
    <source>
        <dbReference type="EMBL" id="RCN56565.1"/>
    </source>
</evidence>
<evidence type="ECO:0000256" key="2">
    <source>
        <dbReference type="ARBA" id="ARBA00022801"/>
    </source>
</evidence>
<dbReference type="Gene3D" id="3.90.79.10">
    <property type="entry name" value="Nucleoside Triphosphate Pyrophosphohydrolase"/>
    <property type="match status" value="1"/>
</dbReference>
<dbReference type="InterPro" id="IPR020476">
    <property type="entry name" value="Nudix_hydrolase"/>
</dbReference>
<dbReference type="InterPro" id="IPR000086">
    <property type="entry name" value="NUDIX_hydrolase_dom"/>
</dbReference>
<dbReference type="Proteomes" id="UP000253250">
    <property type="component" value="Unassembled WGS sequence"/>
</dbReference>
<dbReference type="SUPFAM" id="SSF55811">
    <property type="entry name" value="Nudix"/>
    <property type="match status" value="1"/>
</dbReference>
<dbReference type="CDD" id="cd18873">
    <property type="entry name" value="NUDIX_NadM_like"/>
    <property type="match status" value="1"/>
</dbReference>
<reference evidence="4 5" key="1">
    <citation type="submission" date="2018-02" db="EMBL/GenBank/DDBJ databases">
        <title>Insights into the biology of acidophilic members of the Acidiferrobacteraceae family derived from comparative genomic analyses.</title>
        <authorList>
            <person name="Issotta F."/>
            <person name="Thyssen C."/>
            <person name="Mena C."/>
            <person name="Moya A."/>
            <person name="Bellenberg S."/>
            <person name="Sproer C."/>
            <person name="Covarrubias P.C."/>
            <person name="Sand W."/>
            <person name="Quatrini R."/>
            <person name="Vera M."/>
        </authorList>
    </citation>
    <scope>NUCLEOTIDE SEQUENCE [LARGE SCALE GENOMIC DNA]</scope>
    <source>
        <strain evidence="5">m-1</strain>
    </source>
</reference>
<dbReference type="PROSITE" id="PS51462">
    <property type="entry name" value="NUDIX"/>
    <property type="match status" value="1"/>
</dbReference>
<evidence type="ECO:0000256" key="1">
    <source>
        <dbReference type="ARBA" id="ARBA00001946"/>
    </source>
</evidence>
<gene>
    <name evidence="4" type="ORF">C4900_12290</name>
</gene>
<protein>
    <submittedName>
        <fullName evidence="4">NUDIX hydrolase</fullName>
    </submittedName>
</protein>
<dbReference type="STRING" id="163359.A9R16_00355"/>
<comment type="similarity">
    <text evidence="3">Belongs to the Nudix hydrolase family.</text>
</comment>
<sequence>MAAPKTPLVTVDIIICPDGHPHGVILIERHHPPLGWALPGGFVDIGERVEDAARREAREETGLDVTLETLLGCYSDPARDPRGHTVSLVYIAHASGAARAGDDARRCEIADIRHITVPLAFDHPRILDDYRRFRVSGERPAPE</sequence>
<organism evidence="4 5">
    <name type="scientific">Acidiferrobacter thiooxydans</name>
    <dbReference type="NCBI Taxonomy" id="163359"/>
    <lineage>
        <taxon>Bacteria</taxon>
        <taxon>Pseudomonadati</taxon>
        <taxon>Pseudomonadota</taxon>
        <taxon>Gammaproteobacteria</taxon>
        <taxon>Acidiferrobacterales</taxon>
        <taxon>Acidiferrobacteraceae</taxon>
        <taxon>Acidiferrobacter</taxon>
    </lineage>
</organism>
<dbReference type="InterPro" id="IPR015797">
    <property type="entry name" value="NUDIX_hydrolase-like_dom_sf"/>
</dbReference>
<dbReference type="AlphaFoldDB" id="A0A1C2G505"/>
<evidence type="ECO:0000256" key="3">
    <source>
        <dbReference type="RuleBase" id="RU003476"/>
    </source>
</evidence>
<comment type="cofactor">
    <cofactor evidence="1">
        <name>Mg(2+)</name>
        <dbReference type="ChEBI" id="CHEBI:18420"/>
    </cofactor>
</comment>
<dbReference type="PANTHER" id="PTHR43736:SF1">
    <property type="entry name" value="DIHYDRONEOPTERIN TRIPHOSPHATE DIPHOSPHATASE"/>
    <property type="match status" value="1"/>
</dbReference>
<dbReference type="OrthoDB" id="542521at2"/>
<dbReference type="PROSITE" id="PS00893">
    <property type="entry name" value="NUDIX_BOX"/>
    <property type="match status" value="1"/>
</dbReference>